<proteinExistence type="predicted"/>
<dbReference type="Proteomes" id="UP000325315">
    <property type="component" value="Unassembled WGS sequence"/>
</dbReference>
<dbReference type="EMBL" id="SMMG02000006">
    <property type="protein sequence ID" value="KAA3470755.1"/>
    <property type="molecule type" value="Genomic_DNA"/>
</dbReference>
<gene>
    <name evidence="1" type="ORF">EPI10_016440</name>
</gene>
<evidence type="ECO:0000313" key="1">
    <source>
        <dbReference type="EMBL" id="KAA3470755.1"/>
    </source>
</evidence>
<comment type="caution">
    <text evidence="1">The sequence shown here is derived from an EMBL/GenBank/DDBJ whole genome shotgun (WGS) entry which is preliminary data.</text>
</comment>
<evidence type="ECO:0000313" key="2">
    <source>
        <dbReference type="Proteomes" id="UP000325315"/>
    </source>
</evidence>
<reference evidence="2" key="1">
    <citation type="journal article" date="2019" name="Plant Biotechnol. J.">
        <title>Genome sequencing of the Australian wild diploid species Gossypium australe highlights disease resistance and delayed gland morphogenesis.</title>
        <authorList>
            <person name="Cai Y."/>
            <person name="Cai X."/>
            <person name="Wang Q."/>
            <person name="Wang P."/>
            <person name="Zhang Y."/>
            <person name="Cai C."/>
            <person name="Xu Y."/>
            <person name="Wang K."/>
            <person name="Zhou Z."/>
            <person name="Wang C."/>
            <person name="Geng S."/>
            <person name="Li B."/>
            <person name="Dong Q."/>
            <person name="Hou Y."/>
            <person name="Wang H."/>
            <person name="Ai P."/>
            <person name="Liu Z."/>
            <person name="Yi F."/>
            <person name="Sun M."/>
            <person name="An G."/>
            <person name="Cheng J."/>
            <person name="Zhang Y."/>
            <person name="Shi Q."/>
            <person name="Xie Y."/>
            <person name="Shi X."/>
            <person name="Chang Y."/>
            <person name="Huang F."/>
            <person name="Chen Y."/>
            <person name="Hong S."/>
            <person name="Mi L."/>
            <person name="Sun Q."/>
            <person name="Zhang L."/>
            <person name="Zhou B."/>
            <person name="Peng R."/>
            <person name="Zhang X."/>
            <person name="Liu F."/>
        </authorList>
    </citation>
    <scope>NUCLEOTIDE SEQUENCE [LARGE SCALE GENOMIC DNA]</scope>
    <source>
        <strain evidence="2">cv. PA1801</strain>
    </source>
</reference>
<accession>A0A5B6VP37</accession>
<protein>
    <submittedName>
        <fullName evidence="1">Uncharacterized protein</fullName>
    </submittedName>
</protein>
<sequence length="121" mass="14131">MCEDLAKRHPSENFVCFEIKFCSLVFSLHFLWFFPLNPNNWHQSFYFRGLEHFDTFFVKVLEKTKLFLLAHNSKLLDSRTMSSNSFSPHPVLVFGSEDYHILAAKMKTFANALTFGSNGNR</sequence>
<dbReference type="AlphaFoldDB" id="A0A5B6VP37"/>
<name>A0A5B6VP37_9ROSI</name>
<keyword evidence="2" id="KW-1185">Reference proteome</keyword>
<organism evidence="1 2">
    <name type="scientific">Gossypium australe</name>
    <dbReference type="NCBI Taxonomy" id="47621"/>
    <lineage>
        <taxon>Eukaryota</taxon>
        <taxon>Viridiplantae</taxon>
        <taxon>Streptophyta</taxon>
        <taxon>Embryophyta</taxon>
        <taxon>Tracheophyta</taxon>
        <taxon>Spermatophyta</taxon>
        <taxon>Magnoliopsida</taxon>
        <taxon>eudicotyledons</taxon>
        <taxon>Gunneridae</taxon>
        <taxon>Pentapetalae</taxon>
        <taxon>rosids</taxon>
        <taxon>malvids</taxon>
        <taxon>Malvales</taxon>
        <taxon>Malvaceae</taxon>
        <taxon>Malvoideae</taxon>
        <taxon>Gossypium</taxon>
    </lineage>
</organism>